<feature type="transmembrane region" description="Helical" evidence="1">
    <location>
        <begin position="212"/>
        <end position="236"/>
    </location>
</feature>
<dbReference type="AlphaFoldDB" id="A0AA85KBR2"/>
<feature type="transmembrane region" description="Helical" evidence="1">
    <location>
        <begin position="175"/>
        <end position="200"/>
    </location>
</feature>
<evidence type="ECO:0000313" key="3">
    <source>
        <dbReference type="WBParaSite" id="TREG1_79930.1"/>
    </source>
</evidence>
<reference evidence="2" key="1">
    <citation type="submission" date="2022-06" db="EMBL/GenBank/DDBJ databases">
        <authorList>
            <person name="Berger JAMES D."/>
            <person name="Berger JAMES D."/>
        </authorList>
    </citation>
    <scope>NUCLEOTIDE SEQUENCE [LARGE SCALE GENOMIC DNA]</scope>
</reference>
<keyword evidence="2" id="KW-1185">Reference proteome</keyword>
<keyword evidence="1" id="KW-0812">Transmembrane</keyword>
<feature type="transmembrane region" description="Helical" evidence="1">
    <location>
        <begin position="87"/>
        <end position="106"/>
    </location>
</feature>
<feature type="transmembrane region" description="Helical" evidence="1">
    <location>
        <begin position="118"/>
        <end position="138"/>
    </location>
</feature>
<accession>A0AA85KBR2</accession>
<sequence length="276" mass="30720">MEKTQICANLNRLPGDSQRRLSYTRMVMLLVGIEILVSIVVTLSVSALSNYIQDILKCIKILTIISVVIADMSALLLLAVPKIRLLLPLNLIILIVYTISASFMAGLPFACMSIPWELASWGTTLLLFFSTVVGGAFIRVNLMGYWLSIFLFLVFEFIAVLVTTIVLYTLVEFEIAMTVFGGGMAVMMIILAIISGQMTFGRPGLRTIDPDYCLASLILHAILLLLFVVSSVEFYFTLGADPSKCTNNISGFFHFVNTRFVCHSVIEWLTVVRYLF</sequence>
<reference evidence="3" key="2">
    <citation type="submission" date="2023-11" db="UniProtKB">
        <authorList>
            <consortium name="WormBaseParasite"/>
        </authorList>
    </citation>
    <scope>IDENTIFICATION</scope>
</reference>
<organism evidence="2 3">
    <name type="scientific">Trichobilharzia regenti</name>
    <name type="common">Nasal bird schistosome</name>
    <dbReference type="NCBI Taxonomy" id="157069"/>
    <lineage>
        <taxon>Eukaryota</taxon>
        <taxon>Metazoa</taxon>
        <taxon>Spiralia</taxon>
        <taxon>Lophotrochozoa</taxon>
        <taxon>Platyhelminthes</taxon>
        <taxon>Trematoda</taxon>
        <taxon>Digenea</taxon>
        <taxon>Strigeidida</taxon>
        <taxon>Schistosomatoidea</taxon>
        <taxon>Schistosomatidae</taxon>
        <taxon>Trichobilharzia</taxon>
    </lineage>
</organism>
<keyword evidence="1" id="KW-0472">Membrane</keyword>
<evidence type="ECO:0000256" key="1">
    <source>
        <dbReference type="SAM" id="Phobius"/>
    </source>
</evidence>
<dbReference type="WBParaSite" id="TREG1_79930.1">
    <property type="protein sequence ID" value="TREG1_79930.1"/>
    <property type="gene ID" value="TREG1_79930"/>
</dbReference>
<protein>
    <submittedName>
        <fullName evidence="3">Uncharacterized protein</fullName>
    </submittedName>
</protein>
<keyword evidence="1" id="KW-1133">Transmembrane helix</keyword>
<evidence type="ECO:0000313" key="2">
    <source>
        <dbReference type="Proteomes" id="UP000050795"/>
    </source>
</evidence>
<feature type="transmembrane region" description="Helical" evidence="1">
    <location>
        <begin position="145"/>
        <end position="169"/>
    </location>
</feature>
<dbReference type="Proteomes" id="UP000050795">
    <property type="component" value="Unassembled WGS sequence"/>
</dbReference>
<feature type="transmembrane region" description="Helical" evidence="1">
    <location>
        <begin position="27"/>
        <end position="49"/>
    </location>
</feature>
<feature type="transmembrane region" description="Helical" evidence="1">
    <location>
        <begin position="61"/>
        <end position="80"/>
    </location>
</feature>
<name>A0AA85KBR2_TRIRE</name>
<proteinExistence type="predicted"/>